<reference evidence="1 2" key="1">
    <citation type="submission" date="2018-11" db="EMBL/GenBank/DDBJ databases">
        <authorList>
            <consortium name="Pathogen Informatics"/>
        </authorList>
    </citation>
    <scope>NUCLEOTIDE SEQUENCE [LARGE SCALE GENOMIC DNA]</scope>
</reference>
<evidence type="ECO:0000313" key="2">
    <source>
        <dbReference type="Proteomes" id="UP000281553"/>
    </source>
</evidence>
<protein>
    <submittedName>
        <fullName evidence="1">Uncharacterized protein</fullName>
    </submittedName>
</protein>
<keyword evidence="2" id="KW-1185">Reference proteome</keyword>
<organism evidence="1 2">
    <name type="scientific">Dibothriocephalus latus</name>
    <name type="common">Fish tapeworm</name>
    <name type="synonym">Diphyllobothrium latum</name>
    <dbReference type="NCBI Taxonomy" id="60516"/>
    <lineage>
        <taxon>Eukaryota</taxon>
        <taxon>Metazoa</taxon>
        <taxon>Spiralia</taxon>
        <taxon>Lophotrochozoa</taxon>
        <taxon>Platyhelminthes</taxon>
        <taxon>Cestoda</taxon>
        <taxon>Eucestoda</taxon>
        <taxon>Diphyllobothriidea</taxon>
        <taxon>Diphyllobothriidae</taxon>
        <taxon>Dibothriocephalus</taxon>
    </lineage>
</organism>
<name>A0A3P7LFQ2_DIBLA</name>
<proteinExistence type="predicted"/>
<dbReference type="AlphaFoldDB" id="A0A3P7LFQ2"/>
<sequence length="76" mass="7639">MMVRVAGNATALQEDSVVIWDAQNTVHSRTLEGEPLAPPWMAPSTVDVAARTATVVGAAADGGGRFGGDSAGNTTG</sequence>
<evidence type="ECO:0000313" key="1">
    <source>
        <dbReference type="EMBL" id="VDN15725.1"/>
    </source>
</evidence>
<dbReference type="EMBL" id="UYRU01063417">
    <property type="protein sequence ID" value="VDN15725.1"/>
    <property type="molecule type" value="Genomic_DNA"/>
</dbReference>
<accession>A0A3P7LFQ2</accession>
<dbReference type="Proteomes" id="UP000281553">
    <property type="component" value="Unassembled WGS sequence"/>
</dbReference>
<gene>
    <name evidence="1" type="ORF">DILT_LOCUS11556</name>
</gene>